<dbReference type="InterPro" id="IPR013078">
    <property type="entry name" value="His_Pase_superF_clade-1"/>
</dbReference>
<dbReference type="InterPro" id="IPR029033">
    <property type="entry name" value="His_PPase_superfam"/>
</dbReference>
<dbReference type="GO" id="GO:0016791">
    <property type="term" value="F:phosphatase activity"/>
    <property type="evidence" value="ECO:0007669"/>
    <property type="project" value="TreeGrafter"/>
</dbReference>
<dbReference type="Gene3D" id="3.40.50.1240">
    <property type="entry name" value="Phosphoglycerate mutase-like"/>
    <property type="match status" value="1"/>
</dbReference>
<dbReference type="SUPFAM" id="SSF53254">
    <property type="entry name" value="Phosphoglycerate mutase-like"/>
    <property type="match status" value="2"/>
</dbReference>
<dbReference type="EMBL" id="MN740126">
    <property type="protein sequence ID" value="QHT88913.1"/>
    <property type="molecule type" value="Genomic_DNA"/>
</dbReference>
<accession>A0A6C0IA55</accession>
<name>A0A6C0IA55_9ZZZZ</name>
<dbReference type="CDD" id="cd07067">
    <property type="entry name" value="HP_PGM_like"/>
    <property type="match status" value="1"/>
</dbReference>
<evidence type="ECO:0000256" key="1">
    <source>
        <dbReference type="SAM" id="MobiDB-lite"/>
    </source>
</evidence>
<feature type="region of interest" description="Disordered" evidence="1">
    <location>
        <begin position="455"/>
        <end position="498"/>
    </location>
</feature>
<protein>
    <submittedName>
        <fullName evidence="2">Uncharacterized protein</fullName>
    </submittedName>
</protein>
<evidence type="ECO:0000313" key="2">
    <source>
        <dbReference type="EMBL" id="QHT88913.1"/>
    </source>
</evidence>
<reference evidence="2" key="1">
    <citation type="journal article" date="2020" name="Nature">
        <title>Giant virus diversity and host interactions through global metagenomics.</title>
        <authorList>
            <person name="Schulz F."/>
            <person name="Roux S."/>
            <person name="Paez-Espino D."/>
            <person name="Jungbluth S."/>
            <person name="Walsh D.A."/>
            <person name="Denef V.J."/>
            <person name="McMahon K.D."/>
            <person name="Konstantinidis K.T."/>
            <person name="Eloe-Fadrosh E.A."/>
            <person name="Kyrpides N.C."/>
            <person name="Woyke T."/>
        </authorList>
    </citation>
    <scope>NUCLEOTIDE SEQUENCE</scope>
    <source>
        <strain evidence="2">GVMAG-M-3300023184-51</strain>
    </source>
</reference>
<feature type="compositionally biased region" description="Low complexity" evidence="1">
    <location>
        <begin position="43"/>
        <end position="58"/>
    </location>
</feature>
<organism evidence="2">
    <name type="scientific">viral metagenome</name>
    <dbReference type="NCBI Taxonomy" id="1070528"/>
    <lineage>
        <taxon>unclassified sequences</taxon>
        <taxon>metagenomes</taxon>
        <taxon>organismal metagenomes</taxon>
    </lineage>
</organism>
<sequence length="498" mass="56521">MGAFFSSPVAPAPITTAPTYDTSWQGESNYFNNMSSSARANREAAATTNTNTNTATNEYEAKQRQLLKYNLGRPSQKDLKTPYNCLIVSHNNRIQCLVKKIYRLIGPQNCNINQQINSECEKIRFQNAAILKLTIYNQGKKDEKQTTYAELTLFYQGELEDAETNTNPYFVSDIESNIRRPRHFFKVAINSEQDQIQFADFFGQDIFKLLDTIGSGYDGLTFYIVRHGRAWHNVTVKEQFSKGFGIEHHGGRVLQKGGWTTLDTDLTPKGVKQAVNASNILKILLGNFDNPNRIQYVFVSDLARTFQTAFYISKVLEGFIVNPKFIVLPCSNETQNDGKLNRNDNIDCDTPSTITGKTKNLFNQENFPGCKVENGKTNCETYKKTLKLPQRDDPNPNDKSNISDVSVELDWTHYLRFYNNQMRTGSNTGDCNNTNMFQEAIKILRTIIVIGTNTYDSNSAGAGGPSQGGRRRSRKNKKMSNKRISKKRLNKRISKKRK</sequence>
<proteinExistence type="predicted"/>
<dbReference type="AlphaFoldDB" id="A0A6C0IA55"/>
<dbReference type="GO" id="GO:0005737">
    <property type="term" value="C:cytoplasm"/>
    <property type="evidence" value="ECO:0007669"/>
    <property type="project" value="TreeGrafter"/>
</dbReference>
<feature type="region of interest" description="Disordered" evidence="1">
    <location>
        <begin position="40"/>
        <end position="59"/>
    </location>
</feature>
<feature type="compositionally biased region" description="Basic residues" evidence="1">
    <location>
        <begin position="469"/>
        <end position="498"/>
    </location>
</feature>
<dbReference type="InterPro" id="IPR050275">
    <property type="entry name" value="PGM_Phosphatase"/>
</dbReference>
<dbReference type="PANTHER" id="PTHR48100">
    <property type="entry name" value="BROAD-SPECIFICITY PHOSPHATASE YOR283W-RELATED"/>
    <property type="match status" value="1"/>
</dbReference>
<dbReference type="PANTHER" id="PTHR48100:SF1">
    <property type="entry name" value="HISTIDINE PHOSPHATASE FAMILY PROTEIN-RELATED"/>
    <property type="match status" value="1"/>
</dbReference>